<dbReference type="Gramene" id="Mp8g15270.1">
    <property type="protein sequence ID" value="Mp8g15270.1.cds1"/>
    <property type="gene ID" value="Mp8g15270"/>
</dbReference>
<dbReference type="Proteomes" id="UP000244005">
    <property type="component" value="Unassembled WGS sequence"/>
</dbReference>
<proteinExistence type="predicted"/>
<reference evidence="2" key="1">
    <citation type="journal article" date="2017" name="Cell">
        <title>Insights into land plant evolution garnered from the Marchantia polymorpha genome.</title>
        <authorList>
            <person name="Bowman J.L."/>
            <person name="Kohchi T."/>
            <person name="Yamato K.T."/>
            <person name="Jenkins J."/>
            <person name="Shu S."/>
            <person name="Ishizaki K."/>
            <person name="Yamaoka S."/>
            <person name="Nishihama R."/>
            <person name="Nakamura Y."/>
            <person name="Berger F."/>
            <person name="Adam C."/>
            <person name="Aki S.S."/>
            <person name="Althoff F."/>
            <person name="Araki T."/>
            <person name="Arteaga-Vazquez M.A."/>
            <person name="Balasubrmanian S."/>
            <person name="Barry K."/>
            <person name="Bauer D."/>
            <person name="Boehm C.R."/>
            <person name="Briginshaw L."/>
            <person name="Caballero-Perez J."/>
            <person name="Catarino B."/>
            <person name="Chen F."/>
            <person name="Chiyoda S."/>
            <person name="Chovatia M."/>
            <person name="Davies K.M."/>
            <person name="Delmans M."/>
            <person name="Demura T."/>
            <person name="Dierschke T."/>
            <person name="Dolan L."/>
            <person name="Dorantes-Acosta A.E."/>
            <person name="Eklund D.M."/>
            <person name="Florent S.N."/>
            <person name="Flores-Sandoval E."/>
            <person name="Fujiyama A."/>
            <person name="Fukuzawa H."/>
            <person name="Galik B."/>
            <person name="Grimanelli D."/>
            <person name="Grimwood J."/>
            <person name="Grossniklaus U."/>
            <person name="Hamada T."/>
            <person name="Haseloff J."/>
            <person name="Hetherington A.J."/>
            <person name="Higo A."/>
            <person name="Hirakawa Y."/>
            <person name="Hundley H.N."/>
            <person name="Ikeda Y."/>
            <person name="Inoue K."/>
            <person name="Inoue S.I."/>
            <person name="Ishida S."/>
            <person name="Jia Q."/>
            <person name="Kakita M."/>
            <person name="Kanazawa T."/>
            <person name="Kawai Y."/>
            <person name="Kawashima T."/>
            <person name="Kennedy M."/>
            <person name="Kinose K."/>
            <person name="Kinoshita T."/>
            <person name="Kohara Y."/>
            <person name="Koide E."/>
            <person name="Komatsu K."/>
            <person name="Kopischke S."/>
            <person name="Kubo M."/>
            <person name="Kyozuka J."/>
            <person name="Lagercrantz U."/>
            <person name="Lin S.S."/>
            <person name="Lindquist E."/>
            <person name="Lipzen A.M."/>
            <person name="Lu C.W."/>
            <person name="De Luna E."/>
            <person name="Martienssen R.A."/>
            <person name="Minamino N."/>
            <person name="Mizutani M."/>
            <person name="Mizutani M."/>
            <person name="Mochizuki N."/>
            <person name="Monte I."/>
            <person name="Mosher R."/>
            <person name="Nagasaki H."/>
            <person name="Nakagami H."/>
            <person name="Naramoto S."/>
            <person name="Nishitani K."/>
            <person name="Ohtani M."/>
            <person name="Okamoto T."/>
            <person name="Okumura M."/>
            <person name="Phillips J."/>
            <person name="Pollak B."/>
            <person name="Reinders A."/>
            <person name="Rovekamp M."/>
            <person name="Sano R."/>
            <person name="Sawa S."/>
            <person name="Schmid M.W."/>
            <person name="Shirakawa M."/>
            <person name="Solano R."/>
            <person name="Spunde A."/>
            <person name="Suetsugu N."/>
            <person name="Sugano S."/>
            <person name="Sugiyama A."/>
            <person name="Sun R."/>
            <person name="Suzuki Y."/>
            <person name="Takenaka M."/>
            <person name="Takezawa D."/>
            <person name="Tomogane H."/>
            <person name="Tsuzuki M."/>
            <person name="Ueda T."/>
            <person name="Umeda M."/>
            <person name="Ward J.M."/>
            <person name="Watanabe Y."/>
            <person name="Yazaki K."/>
            <person name="Yokoyama R."/>
            <person name="Yoshitake Y."/>
            <person name="Yotsui I."/>
            <person name="Zachgo S."/>
            <person name="Schmutz J."/>
        </authorList>
    </citation>
    <scope>NUCLEOTIDE SEQUENCE [LARGE SCALE GENOMIC DNA]</scope>
    <source>
        <strain evidence="2">Tak-1</strain>
    </source>
</reference>
<evidence type="ECO:0000313" key="2">
    <source>
        <dbReference type="Proteomes" id="UP000244005"/>
    </source>
</evidence>
<dbReference type="AlphaFoldDB" id="A0A2R6W1G5"/>
<gene>
    <name evidence="1" type="ORF">MARPO_0187s0014</name>
</gene>
<sequence>METSSGTVAALLMTGKGKRADLRETICDLVVDAVSLFLGVTPQTEMRSLDEDASRLVPFGCATDFAKASSYLFQSHTQGISGKEGGKPSMLHLDPDKKQGPAFVRIFLLLVFETRLLVFNSVACTLLPVEFCR</sequence>
<dbReference type="EMBL" id="KZ772949">
    <property type="protein sequence ID" value="PTQ27693.1"/>
    <property type="molecule type" value="Genomic_DNA"/>
</dbReference>
<organism evidence="1 2">
    <name type="scientific">Marchantia polymorpha</name>
    <name type="common">Common liverwort</name>
    <name type="synonym">Marchantia aquatica</name>
    <dbReference type="NCBI Taxonomy" id="3197"/>
    <lineage>
        <taxon>Eukaryota</taxon>
        <taxon>Viridiplantae</taxon>
        <taxon>Streptophyta</taxon>
        <taxon>Embryophyta</taxon>
        <taxon>Marchantiophyta</taxon>
        <taxon>Marchantiopsida</taxon>
        <taxon>Marchantiidae</taxon>
        <taxon>Marchantiales</taxon>
        <taxon>Marchantiaceae</taxon>
        <taxon>Marchantia</taxon>
    </lineage>
</organism>
<accession>A0A2R6W1G5</accession>
<name>A0A2R6W1G5_MARPO</name>
<keyword evidence="2" id="KW-1185">Reference proteome</keyword>
<protein>
    <submittedName>
        <fullName evidence="1">Uncharacterized protein</fullName>
    </submittedName>
</protein>
<evidence type="ECO:0000313" key="1">
    <source>
        <dbReference type="EMBL" id="PTQ27693.1"/>
    </source>
</evidence>